<evidence type="ECO:0000256" key="5">
    <source>
        <dbReference type="ARBA" id="ARBA00023288"/>
    </source>
</evidence>
<keyword evidence="5" id="KW-0449">Lipoprotein</keyword>
<evidence type="ECO:0000256" key="3">
    <source>
        <dbReference type="ARBA" id="ARBA00023136"/>
    </source>
</evidence>
<dbReference type="Pfam" id="PF01547">
    <property type="entry name" value="SBP_bac_1"/>
    <property type="match status" value="1"/>
</dbReference>
<dbReference type="PANTHER" id="PTHR43649:SF33">
    <property type="entry name" value="POLYGALACTURONAN_RHAMNOGALACTURONAN-BINDING PROTEIN YTCQ"/>
    <property type="match status" value="1"/>
</dbReference>
<sequence length="509" mass="56932">MKKTISLGIALTSMFLLSACGSKKDTQKGESENNNTINILSPFIETEPPTKDSVVLKKLEKETGKKINITWTPNTSYEDKMNITLASDNVPQIMVVQQKSGGFIKSAENGAFWDLSKYLKDYPNLKQANPDVLNNSSVNGKVYGIYRKRDAMRTAVIIRKDWLKKLGLDLPKNTEDLYNLAKAFTENDPDGNGKNDTYGIIIPKWPGSINTNSPYDVFATWFGAGNTWVEKDGKLEPSFMNDEYLESMKYVKDMISKGYINKDFATLAADKWNDPFINGQGGIIVDTFSRADTISNLYEKAHPGEDIVVFTGNLENAKGEFNPLPTGGYSGILAIPKASVKTEKELKDILKFLDKLNGKDIQILINNGIEGKNFKLEDGMTVAMEGNEAEKISNDVKSFSQIGMNVTKEIQFYYPKPATPEKQEKFDLRQKIMASDLKKAVFNPAASYITDTFVTKGTQLDQIISDARIKYVAGQMDDKGWKDTIQLWKDQGGTQLIKETNDLHKKLSK</sequence>
<comment type="caution">
    <text evidence="7">The sequence shown here is derived from an EMBL/GenBank/DDBJ whole genome shotgun (WGS) entry which is preliminary data.</text>
</comment>
<dbReference type="Gene3D" id="3.40.190.10">
    <property type="entry name" value="Periplasmic binding protein-like II"/>
    <property type="match status" value="2"/>
</dbReference>
<dbReference type="STRING" id="1121865.OMW_00395"/>
<dbReference type="Proteomes" id="UP000014113">
    <property type="component" value="Unassembled WGS sequence"/>
</dbReference>
<dbReference type="CDD" id="cd13580">
    <property type="entry name" value="PBP2_AlgQ_like_1"/>
    <property type="match status" value="1"/>
</dbReference>
<dbReference type="AlphaFoldDB" id="S0KHP9"/>
<evidence type="ECO:0000256" key="1">
    <source>
        <dbReference type="ARBA" id="ARBA00022475"/>
    </source>
</evidence>
<organism evidence="7 8">
    <name type="scientific">Enterococcus columbae DSM 7374 = ATCC 51263</name>
    <dbReference type="NCBI Taxonomy" id="1121865"/>
    <lineage>
        <taxon>Bacteria</taxon>
        <taxon>Bacillati</taxon>
        <taxon>Bacillota</taxon>
        <taxon>Bacilli</taxon>
        <taxon>Lactobacillales</taxon>
        <taxon>Enterococcaceae</taxon>
        <taxon>Enterococcus</taxon>
    </lineage>
</organism>
<dbReference type="eggNOG" id="COG1653">
    <property type="taxonomic scope" value="Bacteria"/>
</dbReference>
<protein>
    <recommendedName>
        <fullName evidence="9">Extracellular solute-binding protein</fullName>
    </recommendedName>
</protein>
<dbReference type="PATRIC" id="fig|1121865.3.peg.388"/>
<gene>
    <name evidence="7" type="ORF">I568_00993</name>
</gene>
<accession>S0KHP9</accession>
<evidence type="ECO:0000256" key="2">
    <source>
        <dbReference type="ARBA" id="ARBA00022729"/>
    </source>
</evidence>
<dbReference type="OrthoDB" id="9787283at2"/>
<name>S0KHP9_9ENTE</name>
<dbReference type="PROSITE" id="PS51257">
    <property type="entry name" value="PROKAR_LIPOPROTEIN"/>
    <property type="match status" value="1"/>
</dbReference>
<keyword evidence="8" id="KW-1185">Reference proteome</keyword>
<reference evidence="7 8" key="1">
    <citation type="submission" date="2013-03" db="EMBL/GenBank/DDBJ databases">
        <title>The Genome Sequence of Enterococcus columbae ATCC_51263 (PacBio/Illumina hybrid assembly).</title>
        <authorList>
            <consortium name="The Broad Institute Genomics Platform"/>
            <consortium name="The Broad Institute Genome Sequencing Center for Infectious Disease"/>
            <person name="Earl A."/>
            <person name="Russ C."/>
            <person name="Gilmore M."/>
            <person name="Surin D."/>
            <person name="Walker B."/>
            <person name="Young S."/>
            <person name="Zeng Q."/>
            <person name="Gargeya S."/>
            <person name="Fitzgerald M."/>
            <person name="Haas B."/>
            <person name="Abouelleil A."/>
            <person name="Allen A.W."/>
            <person name="Alvarado L."/>
            <person name="Arachchi H.M."/>
            <person name="Berlin A.M."/>
            <person name="Chapman S.B."/>
            <person name="Gainer-Dewar J."/>
            <person name="Goldberg J."/>
            <person name="Griggs A."/>
            <person name="Gujja S."/>
            <person name="Hansen M."/>
            <person name="Howarth C."/>
            <person name="Imamovic A."/>
            <person name="Ireland A."/>
            <person name="Larimer J."/>
            <person name="McCowan C."/>
            <person name="Murphy C."/>
            <person name="Pearson M."/>
            <person name="Poon T.W."/>
            <person name="Priest M."/>
            <person name="Roberts A."/>
            <person name="Saif S."/>
            <person name="Shea T."/>
            <person name="Sisk P."/>
            <person name="Sykes S."/>
            <person name="Wortman J."/>
            <person name="Nusbaum C."/>
            <person name="Birren B."/>
        </authorList>
    </citation>
    <scope>NUCLEOTIDE SEQUENCE [LARGE SCALE GENOMIC DNA]</scope>
    <source>
        <strain evidence="7 8">ATCC 51263</strain>
    </source>
</reference>
<evidence type="ECO:0000313" key="7">
    <source>
        <dbReference type="EMBL" id="EOW84497.1"/>
    </source>
</evidence>
<evidence type="ECO:0000313" key="8">
    <source>
        <dbReference type="Proteomes" id="UP000014113"/>
    </source>
</evidence>
<keyword evidence="1" id="KW-1003">Cell membrane</keyword>
<keyword evidence="2 6" id="KW-0732">Signal</keyword>
<keyword evidence="4" id="KW-0564">Palmitate</keyword>
<dbReference type="SUPFAM" id="SSF53850">
    <property type="entry name" value="Periplasmic binding protein-like II"/>
    <property type="match status" value="1"/>
</dbReference>
<proteinExistence type="predicted"/>
<feature type="signal peptide" evidence="6">
    <location>
        <begin position="1"/>
        <end position="18"/>
    </location>
</feature>
<evidence type="ECO:0008006" key="9">
    <source>
        <dbReference type="Google" id="ProtNLM"/>
    </source>
</evidence>
<dbReference type="RefSeq" id="WP_016182559.1">
    <property type="nucleotide sequence ID" value="NZ_JXKI01000035.1"/>
</dbReference>
<dbReference type="EMBL" id="ASWJ01000004">
    <property type="protein sequence ID" value="EOW84497.1"/>
    <property type="molecule type" value="Genomic_DNA"/>
</dbReference>
<dbReference type="InterPro" id="IPR050490">
    <property type="entry name" value="Bact_solute-bd_prot1"/>
</dbReference>
<evidence type="ECO:0000256" key="6">
    <source>
        <dbReference type="SAM" id="SignalP"/>
    </source>
</evidence>
<dbReference type="PANTHER" id="PTHR43649">
    <property type="entry name" value="ARABINOSE-BINDING PROTEIN-RELATED"/>
    <property type="match status" value="1"/>
</dbReference>
<feature type="chain" id="PRO_5038718200" description="Extracellular solute-binding protein" evidence="6">
    <location>
        <begin position="19"/>
        <end position="509"/>
    </location>
</feature>
<dbReference type="InterPro" id="IPR006059">
    <property type="entry name" value="SBP"/>
</dbReference>
<keyword evidence="3" id="KW-0472">Membrane</keyword>
<evidence type="ECO:0000256" key="4">
    <source>
        <dbReference type="ARBA" id="ARBA00023139"/>
    </source>
</evidence>